<dbReference type="Pfam" id="PF00015">
    <property type="entry name" value="MCPsignal"/>
    <property type="match status" value="1"/>
</dbReference>
<dbReference type="GO" id="GO:0016020">
    <property type="term" value="C:membrane"/>
    <property type="evidence" value="ECO:0007669"/>
    <property type="project" value="InterPro"/>
</dbReference>
<dbReference type="RefSeq" id="WP_049642401.1">
    <property type="nucleotide sequence ID" value="NZ_LFTY01000002.1"/>
</dbReference>
<comment type="caution">
    <text evidence="7">The sequence shown here is derived from an EMBL/GenBank/DDBJ whole genome shotgun (WGS) entry which is preliminary data.</text>
</comment>
<proteinExistence type="inferred from homology"/>
<dbReference type="GO" id="GO:0004888">
    <property type="term" value="F:transmembrane signaling receptor activity"/>
    <property type="evidence" value="ECO:0007669"/>
    <property type="project" value="InterPro"/>
</dbReference>
<dbReference type="PRINTS" id="PR00260">
    <property type="entry name" value="CHEMTRNSDUCR"/>
</dbReference>
<dbReference type="PROSITE" id="PS50111">
    <property type="entry name" value="CHEMOTAXIS_TRANSDUC_2"/>
    <property type="match status" value="1"/>
</dbReference>
<feature type="domain" description="PAS" evidence="6">
    <location>
        <begin position="1"/>
        <end position="76"/>
    </location>
</feature>
<feature type="coiled-coil region" evidence="4">
    <location>
        <begin position="181"/>
        <end position="208"/>
    </location>
</feature>
<feature type="domain" description="Methyl-accepting transducer" evidence="5">
    <location>
        <begin position="132"/>
        <end position="213"/>
    </location>
</feature>
<protein>
    <submittedName>
        <fullName evidence="7">Methyl-accepting chemotaxis protein</fullName>
    </submittedName>
</protein>
<dbReference type="SUPFAM" id="SSF58104">
    <property type="entry name" value="Methyl-accepting chemotaxis protein (MCP) signaling domain"/>
    <property type="match status" value="1"/>
</dbReference>
<dbReference type="PROSITE" id="PS50112">
    <property type="entry name" value="PAS"/>
    <property type="match status" value="1"/>
</dbReference>
<reference evidence="7 8" key="1">
    <citation type="submission" date="2015-06" db="EMBL/GenBank/DDBJ databases">
        <title>Draft genome sequence of an Alphaproteobacteria species associated to the Mediterranean sponge Oscarella lobularis.</title>
        <authorList>
            <person name="Jourda C."/>
            <person name="Santini S."/>
            <person name="Claverie J.-M."/>
        </authorList>
    </citation>
    <scope>NUCLEOTIDE SEQUENCE [LARGE SCALE GENOMIC DNA]</scope>
    <source>
        <strain evidence="7">IGS</strain>
    </source>
</reference>
<dbReference type="EMBL" id="LFTY01000002">
    <property type="protein sequence ID" value="KMW56523.1"/>
    <property type="molecule type" value="Genomic_DNA"/>
</dbReference>
<name>A0A0J9GSP7_9RHOB</name>
<dbReference type="SUPFAM" id="SSF55785">
    <property type="entry name" value="PYP-like sensor domain (PAS domain)"/>
    <property type="match status" value="1"/>
</dbReference>
<comment type="similarity">
    <text evidence="2">Belongs to the methyl-accepting chemotaxis (MCP) protein family.</text>
</comment>
<evidence type="ECO:0000313" key="7">
    <source>
        <dbReference type="EMBL" id="KMW56523.1"/>
    </source>
</evidence>
<dbReference type="STRING" id="1675527.AIOL_001477"/>
<accession>A0A0J9GSP7</accession>
<dbReference type="InterPro" id="IPR013655">
    <property type="entry name" value="PAS_fold_3"/>
</dbReference>
<dbReference type="GO" id="GO:0006935">
    <property type="term" value="P:chemotaxis"/>
    <property type="evidence" value="ECO:0007669"/>
    <property type="project" value="InterPro"/>
</dbReference>
<dbReference type="InterPro" id="IPR004090">
    <property type="entry name" value="Chemotax_Me-accpt_rcpt"/>
</dbReference>
<keyword evidence="4" id="KW-0175">Coiled coil</keyword>
<dbReference type="PANTHER" id="PTHR32089">
    <property type="entry name" value="METHYL-ACCEPTING CHEMOTAXIS PROTEIN MCPB"/>
    <property type="match status" value="1"/>
</dbReference>
<dbReference type="Gene3D" id="1.10.287.950">
    <property type="entry name" value="Methyl-accepting chemotaxis protein"/>
    <property type="match status" value="1"/>
</dbReference>
<dbReference type="AlphaFoldDB" id="A0A0J9GSP7"/>
<evidence type="ECO:0000256" key="1">
    <source>
        <dbReference type="ARBA" id="ARBA00023224"/>
    </source>
</evidence>
<organism evidence="7 8">
    <name type="scientific">Candidatus Rhodobacter oscarellae</name>
    <dbReference type="NCBI Taxonomy" id="1675527"/>
    <lineage>
        <taxon>Bacteria</taxon>
        <taxon>Pseudomonadati</taxon>
        <taxon>Pseudomonadota</taxon>
        <taxon>Alphaproteobacteria</taxon>
        <taxon>Rhodobacterales</taxon>
        <taxon>Rhodobacter group</taxon>
        <taxon>Rhodobacter</taxon>
    </lineage>
</organism>
<dbReference type="PATRIC" id="fig|1675527.3.peg.1564"/>
<evidence type="ECO:0000259" key="5">
    <source>
        <dbReference type="PROSITE" id="PS50111"/>
    </source>
</evidence>
<dbReference type="CDD" id="cd00130">
    <property type="entry name" value="PAS"/>
    <property type="match status" value="1"/>
</dbReference>
<dbReference type="Gene3D" id="3.30.450.20">
    <property type="entry name" value="PAS domain"/>
    <property type="match status" value="1"/>
</dbReference>
<dbReference type="PANTHER" id="PTHR32089:SF112">
    <property type="entry name" value="LYSOZYME-LIKE PROTEIN-RELATED"/>
    <property type="match status" value="1"/>
</dbReference>
<evidence type="ECO:0000256" key="4">
    <source>
        <dbReference type="SAM" id="Coils"/>
    </source>
</evidence>
<dbReference type="NCBIfam" id="TIGR00229">
    <property type="entry name" value="sensory_box"/>
    <property type="match status" value="1"/>
</dbReference>
<keyword evidence="8" id="KW-1185">Reference proteome</keyword>
<keyword evidence="1 3" id="KW-0807">Transducer</keyword>
<dbReference type="GO" id="GO:0007165">
    <property type="term" value="P:signal transduction"/>
    <property type="evidence" value="ECO:0007669"/>
    <property type="project" value="UniProtKB-KW"/>
</dbReference>
<evidence type="ECO:0000256" key="2">
    <source>
        <dbReference type="ARBA" id="ARBA00029447"/>
    </source>
</evidence>
<dbReference type="InterPro" id="IPR035965">
    <property type="entry name" value="PAS-like_dom_sf"/>
</dbReference>
<evidence type="ECO:0000256" key="3">
    <source>
        <dbReference type="PROSITE-ProRule" id="PRU00284"/>
    </source>
</evidence>
<evidence type="ECO:0000313" key="8">
    <source>
        <dbReference type="Proteomes" id="UP000037178"/>
    </source>
</evidence>
<dbReference type="OrthoDB" id="2489132at2"/>
<dbReference type="Pfam" id="PF08447">
    <property type="entry name" value="PAS_3"/>
    <property type="match status" value="1"/>
</dbReference>
<dbReference type="Proteomes" id="UP000037178">
    <property type="component" value="Unassembled WGS sequence"/>
</dbReference>
<gene>
    <name evidence="7" type="ORF">AIOL_001477</name>
</gene>
<sequence>MSTVFESVFSSIEAFVYRCRNDESYTMGFIEGSVEKILGYAPDELLENQVVAFADLIVAEDAEKVEAAVAAGIKTKSSWDVFYHLTHKDGSHIPVRERGSAVFEEGELKYLQGLVSFARGEKKLTDDIENMLNSSIEKYSEIANLTQSVIKSLSMLQMLSINANIEAARSGDAGRGFAVVANEIKRLADENQGQIEKIQSKLDQHQNQQEKAA</sequence>
<dbReference type="InterPro" id="IPR000014">
    <property type="entry name" value="PAS"/>
</dbReference>
<dbReference type="InterPro" id="IPR004089">
    <property type="entry name" value="MCPsignal_dom"/>
</dbReference>
<evidence type="ECO:0000259" key="6">
    <source>
        <dbReference type="PROSITE" id="PS50112"/>
    </source>
</evidence>